<protein>
    <submittedName>
        <fullName evidence="5">Efflux RND transporter periplasmic adaptor subunit</fullName>
    </submittedName>
</protein>
<evidence type="ECO:0000259" key="4">
    <source>
        <dbReference type="Pfam" id="PF25967"/>
    </source>
</evidence>
<dbReference type="RefSeq" id="WP_229431289.1">
    <property type="nucleotide sequence ID" value="NZ_JAJHPV010000009.1"/>
</dbReference>
<dbReference type="Gene3D" id="2.40.420.20">
    <property type="match status" value="1"/>
</dbReference>
<evidence type="ECO:0000313" key="5">
    <source>
        <dbReference type="EMBL" id="MCC6070362.1"/>
    </source>
</evidence>
<comment type="subcellular location">
    <subcellularLocation>
        <location evidence="1">Cell envelope</location>
    </subcellularLocation>
</comment>
<sequence length="414" mass="44565">MDQPLPPRGGRRAAIALAIIAALFAMAAALWQLAPRGLQVPLATARIAAVERGMFRDDVALRAIAAPLHSVMLDAVETGRVEEVFAADGALVARGDVLFRLSNPQRRLELLAREAEHAQQISNLTNLRVSLEASRSQRQRRLSELAFALLQAQKQHDRNLALAQKGFISTAVLEDSADKVAQQRRLLEVDKASDQVESATQRDAVRQMEQAIARVEAGMRLANATFEALAVRAPVAGRLTGFGLQVGETIKPDQRLGRIDDVAQFKLTAQVDEYYLNRLVAGRNGVATVGGRAHPVSVSRIYPQISEGRFAVELAFDQGQPRAASPGQGVEVLITLGGATEALLLPNDAFMNDSGGAWAFVVGQGAAGAERRAIRTGRRNNSQVEVMSGLAAGERVIVSSYANYGKATRLQLTK</sequence>
<dbReference type="InterPro" id="IPR006143">
    <property type="entry name" value="RND_pump_MFP"/>
</dbReference>
<name>A0ABS8IR97_9BURK</name>
<comment type="caution">
    <text evidence="5">The sequence shown here is derived from an EMBL/GenBank/DDBJ whole genome shotgun (WGS) entry which is preliminary data.</text>
</comment>
<comment type="similarity">
    <text evidence="2">Belongs to the membrane fusion protein (MFP) (TC 8.A.1) family.</text>
</comment>
<evidence type="ECO:0000256" key="3">
    <source>
        <dbReference type="ARBA" id="ARBA00023054"/>
    </source>
</evidence>
<evidence type="ECO:0000256" key="1">
    <source>
        <dbReference type="ARBA" id="ARBA00004196"/>
    </source>
</evidence>
<accession>A0ABS8IR97</accession>
<dbReference type="PANTHER" id="PTHR32347:SF23">
    <property type="entry name" value="BLL5650 PROTEIN"/>
    <property type="match status" value="1"/>
</dbReference>
<dbReference type="Gene3D" id="1.10.287.470">
    <property type="entry name" value="Helix hairpin bin"/>
    <property type="match status" value="1"/>
</dbReference>
<keyword evidence="3" id="KW-0175">Coiled coil</keyword>
<proteinExistence type="inferred from homology"/>
<dbReference type="Proteomes" id="UP001198701">
    <property type="component" value="Unassembled WGS sequence"/>
</dbReference>
<keyword evidence="6" id="KW-1185">Reference proteome</keyword>
<dbReference type="EMBL" id="JAJHPV010000009">
    <property type="protein sequence ID" value="MCC6070362.1"/>
    <property type="molecule type" value="Genomic_DNA"/>
</dbReference>
<evidence type="ECO:0000256" key="2">
    <source>
        <dbReference type="ARBA" id="ARBA00009477"/>
    </source>
</evidence>
<reference evidence="5 6" key="1">
    <citation type="submission" date="2021-11" db="EMBL/GenBank/DDBJ databases">
        <authorList>
            <person name="Huq M.A."/>
        </authorList>
    </citation>
    <scope>NUCLEOTIDE SEQUENCE [LARGE SCALE GENOMIC DNA]</scope>
    <source>
        <strain evidence="5 6">MAHUQ-52</strain>
    </source>
</reference>
<dbReference type="PANTHER" id="PTHR32347">
    <property type="entry name" value="EFFLUX SYSTEM COMPONENT YKNX-RELATED"/>
    <property type="match status" value="1"/>
</dbReference>
<dbReference type="InterPro" id="IPR058627">
    <property type="entry name" value="MdtA-like_C"/>
</dbReference>
<organism evidence="5 6">
    <name type="scientific">Massilia agrisoli</name>
    <dbReference type="NCBI Taxonomy" id="2892444"/>
    <lineage>
        <taxon>Bacteria</taxon>
        <taxon>Pseudomonadati</taxon>
        <taxon>Pseudomonadota</taxon>
        <taxon>Betaproteobacteria</taxon>
        <taxon>Burkholderiales</taxon>
        <taxon>Oxalobacteraceae</taxon>
        <taxon>Telluria group</taxon>
        <taxon>Massilia</taxon>
    </lineage>
</organism>
<dbReference type="Pfam" id="PF25967">
    <property type="entry name" value="RND-MFP_C"/>
    <property type="match status" value="1"/>
</dbReference>
<evidence type="ECO:0000313" key="6">
    <source>
        <dbReference type="Proteomes" id="UP001198701"/>
    </source>
</evidence>
<dbReference type="NCBIfam" id="TIGR01730">
    <property type="entry name" value="RND_mfp"/>
    <property type="match status" value="1"/>
</dbReference>
<dbReference type="Gene3D" id="2.40.30.170">
    <property type="match status" value="1"/>
</dbReference>
<feature type="domain" description="Multidrug resistance protein MdtA-like C-terminal permuted SH3" evidence="4">
    <location>
        <begin position="342"/>
        <end position="399"/>
    </location>
</feature>
<dbReference type="Gene3D" id="2.40.50.100">
    <property type="match status" value="1"/>
</dbReference>
<dbReference type="InterPro" id="IPR050465">
    <property type="entry name" value="UPF0194_transport"/>
</dbReference>
<gene>
    <name evidence="5" type="ORF">LMJ30_05225</name>
</gene>